<proteinExistence type="predicted"/>
<dbReference type="Proteomes" id="UP001233999">
    <property type="component" value="Unassembled WGS sequence"/>
</dbReference>
<dbReference type="AlphaFoldDB" id="A0AAD8AG54"/>
<protein>
    <submittedName>
        <fullName evidence="1">Uncharacterized protein</fullName>
    </submittedName>
</protein>
<name>A0AAD8AG54_DIPPU</name>
<sequence>YHLTRSINSVDFLRYRLEHKLKAIPFNEHILYLGTKFIKTSILSKFSIKRKSEKMGSMQNYCAHDTKIKGRKTCRRFPKTIKFTELQEKMGLMKK</sequence>
<organism evidence="1 2">
    <name type="scientific">Diploptera punctata</name>
    <name type="common">Pacific beetle cockroach</name>
    <dbReference type="NCBI Taxonomy" id="6984"/>
    <lineage>
        <taxon>Eukaryota</taxon>
        <taxon>Metazoa</taxon>
        <taxon>Ecdysozoa</taxon>
        <taxon>Arthropoda</taxon>
        <taxon>Hexapoda</taxon>
        <taxon>Insecta</taxon>
        <taxon>Pterygota</taxon>
        <taxon>Neoptera</taxon>
        <taxon>Polyneoptera</taxon>
        <taxon>Dictyoptera</taxon>
        <taxon>Blattodea</taxon>
        <taxon>Blaberoidea</taxon>
        <taxon>Blaberidae</taxon>
        <taxon>Diplopterinae</taxon>
        <taxon>Diploptera</taxon>
    </lineage>
</organism>
<gene>
    <name evidence="1" type="ORF">L9F63_010765</name>
</gene>
<feature type="non-terminal residue" evidence="1">
    <location>
        <position position="95"/>
    </location>
</feature>
<accession>A0AAD8AG54</accession>
<comment type="caution">
    <text evidence="1">The sequence shown here is derived from an EMBL/GenBank/DDBJ whole genome shotgun (WGS) entry which is preliminary data.</text>
</comment>
<reference evidence="1" key="2">
    <citation type="submission" date="2023-05" db="EMBL/GenBank/DDBJ databases">
        <authorList>
            <person name="Fouks B."/>
        </authorList>
    </citation>
    <scope>NUCLEOTIDE SEQUENCE</scope>
    <source>
        <strain evidence="1">Stay&amp;Tobe</strain>
        <tissue evidence="1">Testes</tissue>
    </source>
</reference>
<evidence type="ECO:0000313" key="2">
    <source>
        <dbReference type="Proteomes" id="UP001233999"/>
    </source>
</evidence>
<reference evidence="1" key="1">
    <citation type="journal article" date="2023" name="IScience">
        <title>Live-bearing cockroach genome reveals convergent evolutionary mechanisms linked to viviparity in insects and beyond.</title>
        <authorList>
            <person name="Fouks B."/>
            <person name="Harrison M.C."/>
            <person name="Mikhailova A.A."/>
            <person name="Marchal E."/>
            <person name="English S."/>
            <person name="Carruthers M."/>
            <person name="Jennings E.C."/>
            <person name="Chiamaka E.L."/>
            <person name="Frigard R.A."/>
            <person name="Pippel M."/>
            <person name="Attardo G.M."/>
            <person name="Benoit J.B."/>
            <person name="Bornberg-Bauer E."/>
            <person name="Tobe S.S."/>
        </authorList>
    </citation>
    <scope>NUCLEOTIDE SEQUENCE</scope>
    <source>
        <strain evidence="1">Stay&amp;Tobe</strain>
    </source>
</reference>
<keyword evidence="2" id="KW-1185">Reference proteome</keyword>
<feature type="non-terminal residue" evidence="1">
    <location>
        <position position="1"/>
    </location>
</feature>
<evidence type="ECO:0000313" key="1">
    <source>
        <dbReference type="EMBL" id="KAJ9598533.1"/>
    </source>
</evidence>
<dbReference type="EMBL" id="JASPKZ010001210">
    <property type="protein sequence ID" value="KAJ9598533.1"/>
    <property type="molecule type" value="Genomic_DNA"/>
</dbReference>